<dbReference type="AlphaFoldDB" id="A0A5U8XYC5"/>
<proteinExistence type="predicted"/>
<reference evidence="1" key="1">
    <citation type="submission" date="2018-07" db="EMBL/GenBank/DDBJ databases">
        <authorList>
            <person name="Ashton P.M."/>
            <person name="Dallman T."/>
            <person name="Nair S."/>
            <person name="De Pinna E."/>
            <person name="Peters T."/>
            <person name="Grant K."/>
        </authorList>
    </citation>
    <scope>NUCLEOTIDE SEQUENCE</scope>
    <source>
        <strain evidence="1">142535</strain>
    </source>
</reference>
<protein>
    <submittedName>
        <fullName evidence="1">Uncharacterized protein</fullName>
    </submittedName>
</protein>
<dbReference type="EMBL" id="AAGUDP010000046">
    <property type="protein sequence ID" value="EBS0566313.1"/>
    <property type="molecule type" value="Genomic_DNA"/>
</dbReference>
<evidence type="ECO:0000313" key="1">
    <source>
        <dbReference type="EMBL" id="EBS0566313.1"/>
    </source>
</evidence>
<comment type="caution">
    <text evidence="1">The sequence shown here is derived from an EMBL/GenBank/DDBJ whole genome shotgun (WGS) entry which is preliminary data.</text>
</comment>
<dbReference type="InterPro" id="IPR046908">
    <property type="entry name" value="divDNApol"/>
</dbReference>
<sequence>MAAFVNNPFNRKASDYVRDINVIEGAINQFAIILSRTYKQSYQEARDYVVDELKNGNKRFHDPIMRY</sequence>
<dbReference type="Pfam" id="PF20286">
    <property type="entry name" value="divDNApol"/>
    <property type="match status" value="1"/>
</dbReference>
<feature type="non-terminal residue" evidence="1">
    <location>
        <position position="67"/>
    </location>
</feature>
<accession>A0A5U8XYC5</accession>
<name>A0A5U8XYC5_SALMU</name>
<organism evidence="1">
    <name type="scientific">Salmonella muenchen</name>
    <dbReference type="NCBI Taxonomy" id="596"/>
    <lineage>
        <taxon>Bacteria</taxon>
        <taxon>Pseudomonadati</taxon>
        <taxon>Pseudomonadota</taxon>
        <taxon>Gammaproteobacteria</taxon>
        <taxon>Enterobacterales</taxon>
        <taxon>Enterobacteriaceae</taxon>
        <taxon>Salmonella</taxon>
    </lineage>
</organism>
<gene>
    <name evidence="1" type="ORF">DTU56_24915</name>
</gene>